<gene>
    <name evidence="1" type="ORF">PC118_g20768</name>
    <name evidence="2" type="ORF">PC129_g20124</name>
</gene>
<organism evidence="2 3">
    <name type="scientific">Phytophthora cactorum</name>
    <dbReference type="NCBI Taxonomy" id="29920"/>
    <lineage>
        <taxon>Eukaryota</taxon>
        <taxon>Sar</taxon>
        <taxon>Stramenopiles</taxon>
        <taxon>Oomycota</taxon>
        <taxon>Peronosporomycetes</taxon>
        <taxon>Peronosporales</taxon>
        <taxon>Peronosporaceae</taxon>
        <taxon>Phytophthora</taxon>
    </lineage>
</organism>
<name>A0A8T1H8Z8_9STRA</name>
<dbReference type="EMBL" id="RCMV01001383">
    <property type="protein sequence ID" value="KAG3208855.1"/>
    <property type="molecule type" value="Genomic_DNA"/>
</dbReference>
<evidence type="ECO:0000313" key="3">
    <source>
        <dbReference type="Proteomes" id="UP000760860"/>
    </source>
</evidence>
<dbReference type="AlphaFoldDB" id="A0A8T1H8Z8"/>
<dbReference type="EMBL" id="RCML01001307">
    <property type="protein sequence ID" value="KAG2963666.1"/>
    <property type="molecule type" value="Genomic_DNA"/>
</dbReference>
<evidence type="ECO:0000313" key="2">
    <source>
        <dbReference type="EMBL" id="KAG3208855.1"/>
    </source>
</evidence>
<comment type="caution">
    <text evidence="2">The sequence shown here is derived from an EMBL/GenBank/DDBJ whole genome shotgun (WGS) entry which is preliminary data.</text>
</comment>
<evidence type="ECO:0000313" key="1">
    <source>
        <dbReference type="EMBL" id="KAG2963666.1"/>
    </source>
</evidence>
<sequence length="362" mass="39950">MHHGANEDMVAEDGEDADAAVDHATIENAAVDMQETGDNAVGNMEVTSGTVVNDVVVGTEDGHAQHEHTRHQHANEKTLYRCSKFRQGCPGKMEFTVAYMGYSCVGAHTCRVALVAATVTDVQDEMRAQAALLAIENVAWTVRQVWEALRGRFYNAENPDGLSEQQVVQQVHRARRQHYSGNVHGSIEIPPLSLALYEAVSFFQFHYVTINRDDLSKPARLLGWSHPSLVALLRYHGTTLFVGETFRCVPSEYAQCVVFMVHDRVSGVPVEIPSDIASDLEDEAAEAFPASDIALPLTTGGISLLAFPVCNPKRQLSETMQSLPSTALFVFMFVAITTLITRSDQKPDQFCIRSKKKIYLVI</sequence>
<dbReference type="Proteomes" id="UP000760860">
    <property type="component" value="Unassembled WGS sequence"/>
</dbReference>
<proteinExistence type="predicted"/>
<accession>A0A8T1H8Z8</accession>
<protein>
    <submittedName>
        <fullName evidence="2">Uncharacterized protein</fullName>
    </submittedName>
</protein>
<dbReference type="VEuPathDB" id="FungiDB:PC110_g19105"/>
<dbReference type="Proteomes" id="UP000697107">
    <property type="component" value="Unassembled WGS sequence"/>
</dbReference>
<reference evidence="2" key="1">
    <citation type="submission" date="2018-05" db="EMBL/GenBank/DDBJ databases">
        <title>Effector identification in a new, highly contiguous assembly of the strawberry crown rot pathogen Phytophthora cactorum.</title>
        <authorList>
            <person name="Armitage A.D."/>
            <person name="Nellist C.F."/>
            <person name="Bates H."/>
            <person name="Vickerstaff R.J."/>
            <person name="Harrison R.J."/>
        </authorList>
    </citation>
    <scope>NUCLEOTIDE SEQUENCE</scope>
    <source>
        <strain evidence="1">P415</strain>
        <strain evidence="2">P421</strain>
    </source>
</reference>